<evidence type="ECO:0000313" key="6">
    <source>
        <dbReference type="EMBL" id="KAB7499552.1"/>
    </source>
</evidence>
<keyword evidence="7" id="KW-1185">Reference proteome</keyword>
<feature type="binding site" evidence="4">
    <location>
        <position position="121"/>
    </location>
    <ligand>
        <name>ATP</name>
        <dbReference type="ChEBI" id="CHEBI:30616"/>
    </ligand>
</feature>
<dbReference type="InterPro" id="IPR017441">
    <property type="entry name" value="Protein_kinase_ATP_BS"/>
</dbReference>
<dbReference type="EMBL" id="SEYY01017913">
    <property type="protein sequence ID" value="KAB7499552.1"/>
    <property type="molecule type" value="Genomic_DNA"/>
</dbReference>
<keyword evidence="4" id="KW-0547">Nucleotide-binding</keyword>
<evidence type="ECO:0000256" key="4">
    <source>
        <dbReference type="PROSITE-ProRule" id="PRU10141"/>
    </source>
</evidence>
<dbReference type="Proteomes" id="UP000326759">
    <property type="component" value="Unassembled WGS sequence"/>
</dbReference>
<dbReference type="GO" id="GO:0004674">
    <property type="term" value="F:protein serine/threonine kinase activity"/>
    <property type="evidence" value="ECO:0007669"/>
    <property type="project" value="UniProtKB-EC"/>
</dbReference>
<dbReference type="PROSITE" id="PS50011">
    <property type="entry name" value="PROTEIN_KINASE_DOM"/>
    <property type="match status" value="1"/>
</dbReference>
<dbReference type="InterPro" id="IPR050839">
    <property type="entry name" value="Rho-assoc_Ser/Thr_Kinase"/>
</dbReference>
<evidence type="ECO:0000256" key="3">
    <source>
        <dbReference type="ARBA" id="ARBA00048679"/>
    </source>
</evidence>
<dbReference type="Gene3D" id="3.30.200.20">
    <property type="entry name" value="Phosphorylase Kinase, domain 1"/>
    <property type="match status" value="1"/>
</dbReference>
<protein>
    <recommendedName>
        <fullName evidence="5">Protein kinase domain-containing protein</fullName>
    </recommendedName>
</protein>
<dbReference type="GO" id="GO:0031032">
    <property type="term" value="P:actomyosin structure organization"/>
    <property type="evidence" value="ECO:0007669"/>
    <property type="project" value="TreeGrafter"/>
</dbReference>
<dbReference type="PROSITE" id="PS00107">
    <property type="entry name" value="PROTEIN_KINASE_ATP"/>
    <property type="match status" value="1"/>
</dbReference>
<dbReference type="InterPro" id="IPR011009">
    <property type="entry name" value="Kinase-like_dom_sf"/>
</dbReference>
<dbReference type="GO" id="GO:0005856">
    <property type="term" value="C:cytoskeleton"/>
    <property type="evidence" value="ECO:0007669"/>
    <property type="project" value="TreeGrafter"/>
</dbReference>
<keyword evidence="4" id="KW-0067">ATP-binding</keyword>
<feature type="domain" description="Protein kinase" evidence="5">
    <location>
        <begin position="92"/>
        <end position="187"/>
    </location>
</feature>
<evidence type="ECO:0000256" key="1">
    <source>
        <dbReference type="ARBA" id="ARBA00022553"/>
    </source>
</evidence>
<dbReference type="GO" id="GO:0005737">
    <property type="term" value="C:cytoplasm"/>
    <property type="evidence" value="ECO:0007669"/>
    <property type="project" value="TreeGrafter"/>
</dbReference>
<dbReference type="OrthoDB" id="2156623at2759"/>
<organism evidence="6 7">
    <name type="scientific">Armadillidium nasatum</name>
    <dbReference type="NCBI Taxonomy" id="96803"/>
    <lineage>
        <taxon>Eukaryota</taxon>
        <taxon>Metazoa</taxon>
        <taxon>Ecdysozoa</taxon>
        <taxon>Arthropoda</taxon>
        <taxon>Crustacea</taxon>
        <taxon>Multicrustacea</taxon>
        <taxon>Malacostraca</taxon>
        <taxon>Eumalacostraca</taxon>
        <taxon>Peracarida</taxon>
        <taxon>Isopoda</taxon>
        <taxon>Oniscidea</taxon>
        <taxon>Crinocheta</taxon>
        <taxon>Armadillidiidae</taxon>
        <taxon>Armadillidium</taxon>
    </lineage>
</organism>
<dbReference type="GO" id="GO:0005524">
    <property type="term" value="F:ATP binding"/>
    <property type="evidence" value="ECO:0007669"/>
    <property type="project" value="UniProtKB-UniRule"/>
</dbReference>
<sequence>YTSIMLDSSSEPIIQRLQKIDDAINSIGVSSTETSNAHRFLAKDGLLDALLVLYDECNNETLKRNVNVAKFVEKYRPIIHELRLLRVNVNDFEQKKIIGKGHFGVVQVVREKQTGNVYALKILQKSETLAQQHVTFYEEERDIMAKATSPWITHLQYAFQIIYKKKRNNSFRERTDAYVTESVCTST</sequence>
<dbReference type="Pfam" id="PF00069">
    <property type="entry name" value="Pkinase"/>
    <property type="match status" value="1"/>
</dbReference>
<feature type="non-terminal residue" evidence="6">
    <location>
        <position position="1"/>
    </location>
</feature>
<accession>A0A5N5SZU2</accession>
<keyword evidence="1" id="KW-0597">Phosphoprotein</keyword>
<dbReference type="AlphaFoldDB" id="A0A5N5SZU2"/>
<evidence type="ECO:0000313" key="7">
    <source>
        <dbReference type="Proteomes" id="UP000326759"/>
    </source>
</evidence>
<dbReference type="SUPFAM" id="SSF56112">
    <property type="entry name" value="Protein kinase-like (PK-like)"/>
    <property type="match status" value="1"/>
</dbReference>
<dbReference type="PANTHER" id="PTHR22988:SF71">
    <property type="entry name" value="CITRON RHO-INTERACTING KINASE"/>
    <property type="match status" value="1"/>
</dbReference>
<dbReference type="InterPro" id="IPR000719">
    <property type="entry name" value="Prot_kinase_dom"/>
</dbReference>
<reference evidence="6 7" key="1">
    <citation type="journal article" date="2019" name="PLoS Biol.">
        <title>Sex chromosomes control vertical transmission of feminizing Wolbachia symbionts in an isopod.</title>
        <authorList>
            <person name="Becking T."/>
            <person name="Chebbi M.A."/>
            <person name="Giraud I."/>
            <person name="Moumen B."/>
            <person name="Laverre T."/>
            <person name="Caubet Y."/>
            <person name="Peccoud J."/>
            <person name="Gilbert C."/>
            <person name="Cordaux R."/>
        </authorList>
    </citation>
    <scope>NUCLEOTIDE SEQUENCE [LARGE SCALE GENOMIC DNA]</scope>
    <source>
        <strain evidence="6">ANa2</strain>
        <tissue evidence="6">Whole body excluding digestive tract and cuticle</tissue>
    </source>
</reference>
<proteinExistence type="predicted"/>
<evidence type="ECO:0000256" key="2">
    <source>
        <dbReference type="ARBA" id="ARBA00047899"/>
    </source>
</evidence>
<gene>
    <name evidence="6" type="ORF">Anas_14097</name>
</gene>
<evidence type="ECO:0000259" key="5">
    <source>
        <dbReference type="PROSITE" id="PS50011"/>
    </source>
</evidence>
<dbReference type="PANTHER" id="PTHR22988">
    <property type="entry name" value="MYOTONIC DYSTROPHY S/T KINASE-RELATED"/>
    <property type="match status" value="1"/>
</dbReference>
<comment type="catalytic activity">
    <reaction evidence="2">
        <text>L-threonyl-[protein] + ATP = O-phospho-L-threonyl-[protein] + ADP + H(+)</text>
        <dbReference type="Rhea" id="RHEA:46608"/>
        <dbReference type="Rhea" id="RHEA-COMP:11060"/>
        <dbReference type="Rhea" id="RHEA-COMP:11605"/>
        <dbReference type="ChEBI" id="CHEBI:15378"/>
        <dbReference type="ChEBI" id="CHEBI:30013"/>
        <dbReference type="ChEBI" id="CHEBI:30616"/>
        <dbReference type="ChEBI" id="CHEBI:61977"/>
        <dbReference type="ChEBI" id="CHEBI:456216"/>
        <dbReference type="EC" id="2.7.11.1"/>
    </reaction>
</comment>
<comment type="caution">
    <text evidence="6">The sequence shown here is derived from an EMBL/GenBank/DDBJ whole genome shotgun (WGS) entry which is preliminary data.</text>
</comment>
<comment type="catalytic activity">
    <reaction evidence="3">
        <text>L-seryl-[protein] + ATP = O-phospho-L-seryl-[protein] + ADP + H(+)</text>
        <dbReference type="Rhea" id="RHEA:17989"/>
        <dbReference type="Rhea" id="RHEA-COMP:9863"/>
        <dbReference type="Rhea" id="RHEA-COMP:11604"/>
        <dbReference type="ChEBI" id="CHEBI:15378"/>
        <dbReference type="ChEBI" id="CHEBI:29999"/>
        <dbReference type="ChEBI" id="CHEBI:30616"/>
        <dbReference type="ChEBI" id="CHEBI:83421"/>
        <dbReference type="ChEBI" id="CHEBI:456216"/>
        <dbReference type="EC" id="2.7.11.1"/>
    </reaction>
</comment>
<name>A0A5N5SZU2_9CRUS</name>